<gene>
    <name evidence="2" type="ORF">G6O67_004249</name>
</gene>
<reference evidence="2 3" key="1">
    <citation type="journal article" date="2020" name="Genome Biol. Evol.">
        <title>A new high-quality draft genome assembly of the Chinese cordyceps Ophiocordyceps sinensis.</title>
        <authorList>
            <person name="Shu R."/>
            <person name="Zhang J."/>
            <person name="Meng Q."/>
            <person name="Zhang H."/>
            <person name="Zhou G."/>
            <person name="Li M."/>
            <person name="Wu P."/>
            <person name="Zhao Y."/>
            <person name="Chen C."/>
            <person name="Qin Q."/>
        </authorList>
    </citation>
    <scope>NUCLEOTIDE SEQUENCE [LARGE SCALE GENOMIC DNA]</scope>
    <source>
        <strain evidence="2 3">IOZ07</strain>
    </source>
</reference>
<dbReference type="OrthoDB" id="3251507at2759"/>
<feature type="region of interest" description="Disordered" evidence="1">
    <location>
        <begin position="450"/>
        <end position="481"/>
    </location>
</feature>
<dbReference type="Pfam" id="PF14441">
    <property type="entry name" value="OTT_1508_deam"/>
    <property type="match status" value="1"/>
</dbReference>
<evidence type="ECO:0000313" key="2">
    <source>
        <dbReference type="EMBL" id="KAF4507786.1"/>
    </source>
</evidence>
<feature type="compositionally biased region" description="Basic residues" evidence="1">
    <location>
        <begin position="335"/>
        <end position="344"/>
    </location>
</feature>
<sequence>MSRTPRLDGYARALARLYEPMILLDILGKDCAPQVTTRYTPGSLVGARRCFLRNLAVMCDYTKGGATTTAIALEEGPAYFTFWLATNHDSSAAAAAGFLKDVLARLMAVCDAAGDVGGKGDAEAERELIKAYASFAQKRLKKESKLLLRFAKRCLALLETEPEHQGSDLMVWVRQFESFHEKNALALCQLAYQSRHDSQARRIGRLGAGPEDGSTPGSSALAFRALWHFIGRLASHVRVVKELVGDARRLQALLRDCVVARVEAPTCTAPPRADTLTTLPDMLNRMVRASDPRRAELQNCLALLDHRVGLEAALRAKLAGAGSEDEEAGSDNGKRGRSRGRGRLSPRVHAEVQLLDHFHAHRLSFAADDRYIACSKPACFCCRLYFRHHPARCVEPDSHGNLHLNWGLARLRDGARDARWAEQRAVLDNMNDDIRDVVFMAVLAGPRPARPDSLSGITRSGLEDSEDERSVSAIESSDMIH</sequence>
<evidence type="ECO:0000313" key="3">
    <source>
        <dbReference type="Proteomes" id="UP000557566"/>
    </source>
</evidence>
<dbReference type="EMBL" id="JAAVMX010000005">
    <property type="protein sequence ID" value="KAF4507786.1"/>
    <property type="molecule type" value="Genomic_DNA"/>
</dbReference>
<dbReference type="Proteomes" id="UP000557566">
    <property type="component" value="Unassembled WGS sequence"/>
</dbReference>
<dbReference type="PANTHER" id="PTHR42037">
    <property type="match status" value="1"/>
</dbReference>
<proteinExistence type="predicted"/>
<protein>
    <submittedName>
        <fullName evidence="2">Uncharacterized protein</fullName>
    </submittedName>
</protein>
<dbReference type="PANTHER" id="PTHR42037:SF1">
    <property type="match status" value="1"/>
</dbReference>
<organism evidence="2 3">
    <name type="scientific">Ophiocordyceps sinensis</name>
    <dbReference type="NCBI Taxonomy" id="72228"/>
    <lineage>
        <taxon>Eukaryota</taxon>
        <taxon>Fungi</taxon>
        <taxon>Dikarya</taxon>
        <taxon>Ascomycota</taxon>
        <taxon>Pezizomycotina</taxon>
        <taxon>Sordariomycetes</taxon>
        <taxon>Hypocreomycetidae</taxon>
        <taxon>Hypocreales</taxon>
        <taxon>Ophiocordycipitaceae</taxon>
        <taxon>Ophiocordyceps</taxon>
    </lineage>
</organism>
<accession>A0A8H4M0F0</accession>
<dbReference type="AlphaFoldDB" id="A0A8H4M0F0"/>
<evidence type="ECO:0000256" key="1">
    <source>
        <dbReference type="SAM" id="MobiDB-lite"/>
    </source>
</evidence>
<keyword evidence="3" id="KW-1185">Reference proteome</keyword>
<dbReference type="InterPro" id="IPR027796">
    <property type="entry name" value="OTT_1508_deam-like"/>
</dbReference>
<name>A0A8H4M0F0_9HYPO</name>
<comment type="caution">
    <text evidence="2">The sequence shown here is derived from an EMBL/GenBank/DDBJ whole genome shotgun (WGS) entry which is preliminary data.</text>
</comment>
<feature type="region of interest" description="Disordered" evidence="1">
    <location>
        <begin position="321"/>
        <end position="344"/>
    </location>
</feature>